<gene>
    <name evidence="1" type="ORF">PPRIM_AZ9-3.1.T1210177</name>
</gene>
<dbReference type="OMA" id="SIPKFLW"/>
<dbReference type="AlphaFoldDB" id="A0A8S1PKC8"/>
<dbReference type="Proteomes" id="UP000688137">
    <property type="component" value="Unassembled WGS sequence"/>
</dbReference>
<comment type="caution">
    <text evidence="1">The sequence shown here is derived from an EMBL/GenBank/DDBJ whole genome shotgun (WGS) entry which is preliminary data.</text>
</comment>
<evidence type="ECO:0000313" key="1">
    <source>
        <dbReference type="EMBL" id="CAD8103697.1"/>
    </source>
</evidence>
<name>A0A8S1PKC8_PARPR</name>
<keyword evidence="2" id="KW-1185">Reference proteome</keyword>
<dbReference type="EMBL" id="CAJJDM010000124">
    <property type="protein sequence ID" value="CAD8103697.1"/>
    <property type="molecule type" value="Genomic_DNA"/>
</dbReference>
<accession>A0A8S1PKC8</accession>
<sequence length="331" mass="40468">MLMQNQQGLYQTRMSISSNRSNDIEFDKYKQIIETEISNNWLGFKYLNQLEDRKIQIVNKISEYLQKLTNGKQNLIIYCDFKFSQNLDLLIKTSDIRQQFLDQQPPNENMGVKINQPDLYSALIKLREFMFNECLKFKEWLKQNQDCKGDIWNQAEWFLQNNGEKESNKYYVQAEKHRKNMMNQLNFIQENQDYYIELSVYLDHYYEYFDRLDVSQRTKIYQDFIQFLDQIKQQHEIRYKYNQYYKNNTITDRNQKQYIVNQPLQSKYQISIPKFLWYEIQKADLQGYILCKMIDSQELNLNYKVIENIFLNQRDKVINSQTHKPIAQMYF</sequence>
<protein>
    <submittedName>
        <fullName evidence="1">Uncharacterized protein</fullName>
    </submittedName>
</protein>
<reference evidence="1" key="1">
    <citation type="submission" date="2021-01" db="EMBL/GenBank/DDBJ databases">
        <authorList>
            <consortium name="Genoscope - CEA"/>
            <person name="William W."/>
        </authorList>
    </citation>
    <scope>NUCLEOTIDE SEQUENCE</scope>
</reference>
<evidence type="ECO:0000313" key="2">
    <source>
        <dbReference type="Proteomes" id="UP000688137"/>
    </source>
</evidence>
<proteinExistence type="predicted"/>
<organism evidence="1 2">
    <name type="scientific">Paramecium primaurelia</name>
    <dbReference type="NCBI Taxonomy" id="5886"/>
    <lineage>
        <taxon>Eukaryota</taxon>
        <taxon>Sar</taxon>
        <taxon>Alveolata</taxon>
        <taxon>Ciliophora</taxon>
        <taxon>Intramacronucleata</taxon>
        <taxon>Oligohymenophorea</taxon>
        <taxon>Peniculida</taxon>
        <taxon>Parameciidae</taxon>
        <taxon>Paramecium</taxon>
    </lineage>
</organism>